<reference evidence="11 12" key="2">
    <citation type="journal article" date="2022" name="Mol. Biol. Evol.">
        <title>Comparative Genomics Reveals Insights into the Divergent Evolution of Astigmatic Mites and Household Pest Adaptations.</title>
        <authorList>
            <person name="Xiong Q."/>
            <person name="Wan A.T."/>
            <person name="Liu X."/>
            <person name="Fung C.S."/>
            <person name="Xiao X."/>
            <person name="Malainual N."/>
            <person name="Hou J."/>
            <person name="Wang L."/>
            <person name="Wang M."/>
            <person name="Yang K.Y."/>
            <person name="Cui Y."/>
            <person name="Leung E.L."/>
            <person name="Nong W."/>
            <person name="Shin S.K."/>
            <person name="Au S.W."/>
            <person name="Jeong K.Y."/>
            <person name="Chew F.T."/>
            <person name="Hui J.H."/>
            <person name="Leung T.F."/>
            <person name="Tungtrongchitr A."/>
            <person name="Zhong N."/>
            <person name="Liu Z."/>
            <person name="Tsui S.K."/>
        </authorList>
    </citation>
    <scope>NUCLEOTIDE SEQUENCE [LARGE SCALE GENOMIC DNA]</scope>
    <source>
        <strain evidence="11">Derp</strain>
    </source>
</reference>
<dbReference type="SUPFAM" id="SSF63411">
    <property type="entry name" value="LuxS/MPP-like metallohydrolase"/>
    <property type="match status" value="2"/>
</dbReference>
<dbReference type="InterPro" id="IPR011249">
    <property type="entry name" value="Metalloenz_LuxS/M16"/>
</dbReference>
<feature type="domain" description="Peptidase M16 C-terminal" evidence="10">
    <location>
        <begin position="204"/>
        <end position="386"/>
    </location>
</feature>
<evidence type="ECO:0000259" key="10">
    <source>
        <dbReference type="Pfam" id="PF05193"/>
    </source>
</evidence>
<dbReference type="Proteomes" id="UP000887458">
    <property type="component" value="Unassembled WGS sequence"/>
</dbReference>
<dbReference type="Gene3D" id="3.30.830.10">
    <property type="entry name" value="Metalloenzyme, LuxS/M16 peptidase-like"/>
    <property type="match status" value="2"/>
</dbReference>
<dbReference type="PANTHER" id="PTHR11851">
    <property type="entry name" value="METALLOPROTEASE"/>
    <property type="match status" value="1"/>
</dbReference>
<proteinExistence type="predicted"/>
<evidence type="ECO:0008006" key="13">
    <source>
        <dbReference type="Google" id="ProtNLM"/>
    </source>
</evidence>
<gene>
    <name evidence="11" type="ORF">DERP_012518</name>
</gene>
<keyword evidence="5" id="KW-0378">Hydrolase</keyword>
<dbReference type="InterPro" id="IPR007863">
    <property type="entry name" value="Peptidase_M16_C"/>
</dbReference>
<organism evidence="11 12">
    <name type="scientific">Dermatophagoides pteronyssinus</name>
    <name type="common">European house dust mite</name>
    <dbReference type="NCBI Taxonomy" id="6956"/>
    <lineage>
        <taxon>Eukaryota</taxon>
        <taxon>Metazoa</taxon>
        <taxon>Ecdysozoa</taxon>
        <taxon>Arthropoda</taxon>
        <taxon>Chelicerata</taxon>
        <taxon>Arachnida</taxon>
        <taxon>Acari</taxon>
        <taxon>Acariformes</taxon>
        <taxon>Sarcoptiformes</taxon>
        <taxon>Astigmata</taxon>
        <taxon>Psoroptidia</taxon>
        <taxon>Analgoidea</taxon>
        <taxon>Pyroglyphidae</taxon>
        <taxon>Dermatophagoidinae</taxon>
        <taxon>Dermatophagoides</taxon>
    </lineage>
</organism>
<sequence length="536" mass="60183">MALNLIRSSLLAGKASVGVRYSHHAAHKFSNALKSGGQTNVTELSNGIRVATEQTNSPSATVGVWIDSGCSSEPKELNGITHFIEHLLYRGSKNRAKKQLEKDMHGLGAILNSHTQRDSSGFYMTLAPKDMAKAVEILADLIQNPILNADEIESTRKYILNELNELESNYEQVTMDHLHSVAYQQTPLAQSKYGPTANIERFTKADIERGLDLVFKGPQMIVAASGPINHDEICKDSEKHMKNVTNIFEKNMIPGLTANRYTGSDIRVRDDSMPCAHVAIAVQGPGYSDPDFIAMDVAASLMGRWDLTHGGGMNVSCYMGMVSNMDHLAQSFQSFNLKYKDTALWGSYFVGERMQLEEFIWHLQTQWKRLCIEVANNEIRMGKNTLMTNLICEREGSASNANSIATDIMRFGRRITLEEWAERINRVNSAKIHSLGENFIWDRCPVVAAVGPVENLPLYEELRMKIYIEIAREATAISSDKWPMQSISDIDWKMDSDGEVCVDWHPFGKSSISVHSSRENFDKKFFLDNRFVQQSD</sequence>
<accession>A0ABQ8IX99</accession>
<evidence type="ECO:0000256" key="3">
    <source>
        <dbReference type="ARBA" id="ARBA00022670"/>
    </source>
</evidence>
<evidence type="ECO:0000256" key="4">
    <source>
        <dbReference type="ARBA" id="ARBA00022723"/>
    </source>
</evidence>
<name>A0ABQ8IX99_DERPT</name>
<evidence type="ECO:0000259" key="9">
    <source>
        <dbReference type="Pfam" id="PF00675"/>
    </source>
</evidence>
<evidence type="ECO:0000256" key="5">
    <source>
        <dbReference type="ARBA" id="ARBA00022801"/>
    </source>
</evidence>
<dbReference type="Pfam" id="PF00675">
    <property type="entry name" value="Peptidase_M16"/>
    <property type="match status" value="1"/>
</dbReference>
<keyword evidence="8" id="KW-0496">Mitochondrion</keyword>
<comment type="cofactor">
    <cofactor evidence="1">
        <name>Zn(2+)</name>
        <dbReference type="ChEBI" id="CHEBI:29105"/>
    </cofactor>
</comment>
<comment type="subcellular location">
    <subcellularLocation>
        <location evidence="2">Mitochondrion</location>
    </subcellularLocation>
</comment>
<evidence type="ECO:0000256" key="6">
    <source>
        <dbReference type="ARBA" id="ARBA00022833"/>
    </source>
</evidence>
<reference evidence="11 12" key="1">
    <citation type="journal article" date="2018" name="J. Allergy Clin. Immunol.">
        <title>High-quality assembly of Dermatophagoides pteronyssinus genome and transcriptome reveals a wide range of novel allergens.</title>
        <authorList>
            <person name="Liu X.Y."/>
            <person name="Yang K.Y."/>
            <person name="Wang M.Q."/>
            <person name="Kwok J.S."/>
            <person name="Zeng X."/>
            <person name="Yang Z."/>
            <person name="Xiao X.J."/>
            <person name="Lau C.P."/>
            <person name="Li Y."/>
            <person name="Huang Z.M."/>
            <person name="Ba J.G."/>
            <person name="Yim A.K."/>
            <person name="Ouyang C.Y."/>
            <person name="Ngai S.M."/>
            <person name="Chan T.F."/>
            <person name="Leung E.L."/>
            <person name="Liu L."/>
            <person name="Liu Z.G."/>
            <person name="Tsui S.K."/>
        </authorList>
    </citation>
    <scope>NUCLEOTIDE SEQUENCE [LARGE SCALE GENOMIC DNA]</scope>
    <source>
        <strain evidence="11">Derp</strain>
    </source>
</reference>
<evidence type="ECO:0000313" key="12">
    <source>
        <dbReference type="Proteomes" id="UP000887458"/>
    </source>
</evidence>
<dbReference type="PANTHER" id="PTHR11851:SF149">
    <property type="entry name" value="GH01077P"/>
    <property type="match status" value="1"/>
</dbReference>
<evidence type="ECO:0000256" key="8">
    <source>
        <dbReference type="ARBA" id="ARBA00023128"/>
    </source>
</evidence>
<keyword evidence="4" id="KW-0479">Metal-binding</keyword>
<dbReference type="InterPro" id="IPR011765">
    <property type="entry name" value="Pept_M16_N"/>
</dbReference>
<evidence type="ECO:0000256" key="7">
    <source>
        <dbReference type="ARBA" id="ARBA00023049"/>
    </source>
</evidence>
<keyword evidence="6" id="KW-0862">Zinc</keyword>
<evidence type="ECO:0000256" key="2">
    <source>
        <dbReference type="ARBA" id="ARBA00004173"/>
    </source>
</evidence>
<protein>
    <recommendedName>
        <fullName evidence="13">Mitochondrial-processing peptidase subunit beta-like</fullName>
    </recommendedName>
</protein>
<keyword evidence="3" id="KW-0645">Protease</keyword>
<keyword evidence="12" id="KW-1185">Reference proteome</keyword>
<evidence type="ECO:0000256" key="1">
    <source>
        <dbReference type="ARBA" id="ARBA00001947"/>
    </source>
</evidence>
<dbReference type="Pfam" id="PF05193">
    <property type="entry name" value="Peptidase_M16_C"/>
    <property type="match status" value="1"/>
</dbReference>
<comment type="caution">
    <text evidence="11">The sequence shown here is derived from an EMBL/GenBank/DDBJ whole genome shotgun (WGS) entry which is preliminary data.</text>
</comment>
<feature type="non-terminal residue" evidence="11">
    <location>
        <position position="536"/>
    </location>
</feature>
<keyword evidence="7" id="KW-0482">Metalloprotease</keyword>
<evidence type="ECO:0000313" key="11">
    <source>
        <dbReference type="EMBL" id="KAH9414928.1"/>
    </source>
</evidence>
<dbReference type="InterPro" id="IPR050361">
    <property type="entry name" value="MPP/UQCRC_Complex"/>
</dbReference>
<dbReference type="EMBL" id="NJHN03000104">
    <property type="protein sequence ID" value="KAH9414928.1"/>
    <property type="molecule type" value="Genomic_DNA"/>
</dbReference>
<feature type="domain" description="Peptidase M16 N-terminal" evidence="9">
    <location>
        <begin position="49"/>
        <end position="195"/>
    </location>
</feature>